<dbReference type="InterPro" id="IPR035924">
    <property type="entry name" value="FlaG-like_sf"/>
</dbReference>
<keyword evidence="1" id="KW-0966">Cell projection</keyword>
<dbReference type="Pfam" id="PF03646">
    <property type="entry name" value="FlaG"/>
    <property type="match status" value="1"/>
</dbReference>
<sequence length="115" mass="13451">MRINPQITVDQVLQDYFYKDRFELTSSFSEAKVTVDQQPTRTDRTLKEQAERINRVLEQVNSKLMFRIQQDGGRPIVQLVEKEGQKVIYQLPPEGVVEMIKKIEETTGVIIDRQL</sequence>
<dbReference type="SUPFAM" id="SSF160214">
    <property type="entry name" value="FlaG-like"/>
    <property type="match status" value="1"/>
</dbReference>
<keyword evidence="1" id="KW-0282">Flagellum</keyword>
<dbReference type="Gene3D" id="3.30.160.170">
    <property type="entry name" value="FlaG-like"/>
    <property type="match status" value="1"/>
</dbReference>
<proteinExistence type="predicted"/>
<evidence type="ECO:0000313" key="2">
    <source>
        <dbReference type="Proteomes" id="UP001596002"/>
    </source>
</evidence>
<keyword evidence="2" id="KW-1185">Reference proteome</keyword>
<reference evidence="2" key="1">
    <citation type="journal article" date="2019" name="Int. J. Syst. Evol. Microbiol.">
        <title>The Global Catalogue of Microorganisms (GCM) 10K type strain sequencing project: providing services to taxonomists for standard genome sequencing and annotation.</title>
        <authorList>
            <consortium name="The Broad Institute Genomics Platform"/>
            <consortium name="The Broad Institute Genome Sequencing Center for Infectious Disease"/>
            <person name="Wu L."/>
            <person name="Ma J."/>
        </authorList>
    </citation>
    <scope>NUCLEOTIDE SEQUENCE [LARGE SCALE GENOMIC DNA]</scope>
    <source>
        <strain evidence="2">WYCCWR 12678</strain>
    </source>
</reference>
<organism evidence="1 2">
    <name type="scientific">Effusibacillus consociatus</name>
    <dbReference type="NCBI Taxonomy" id="1117041"/>
    <lineage>
        <taxon>Bacteria</taxon>
        <taxon>Bacillati</taxon>
        <taxon>Bacillota</taxon>
        <taxon>Bacilli</taxon>
        <taxon>Bacillales</taxon>
        <taxon>Alicyclobacillaceae</taxon>
        <taxon>Effusibacillus</taxon>
    </lineage>
</organism>
<comment type="caution">
    <text evidence="1">The sequence shown here is derived from an EMBL/GenBank/DDBJ whole genome shotgun (WGS) entry which is preliminary data.</text>
</comment>
<keyword evidence="1" id="KW-0969">Cilium</keyword>
<evidence type="ECO:0000313" key="1">
    <source>
        <dbReference type="EMBL" id="MFC4768249.1"/>
    </source>
</evidence>
<dbReference type="PANTHER" id="PTHR37166">
    <property type="entry name" value="PROTEIN FLAG"/>
    <property type="match status" value="1"/>
</dbReference>
<gene>
    <name evidence="1" type="ORF">ACFO8Q_12920</name>
</gene>
<dbReference type="PANTHER" id="PTHR37166:SF1">
    <property type="entry name" value="PROTEIN FLAG"/>
    <property type="match status" value="1"/>
</dbReference>
<dbReference type="InterPro" id="IPR005186">
    <property type="entry name" value="FlaG"/>
</dbReference>
<dbReference type="Proteomes" id="UP001596002">
    <property type="component" value="Unassembled WGS sequence"/>
</dbReference>
<dbReference type="EMBL" id="JBHSHC010000098">
    <property type="protein sequence ID" value="MFC4768249.1"/>
    <property type="molecule type" value="Genomic_DNA"/>
</dbReference>
<dbReference type="RefSeq" id="WP_380026200.1">
    <property type="nucleotide sequence ID" value="NZ_JBHSHC010000098.1"/>
</dbReference>
<accession>A0ABV9Q369</accession>
<name>A0ABV9Q369_9BACL</name>
<protein>
    <submittedName>
        <fullName evidence="1">Flagellar protein FlaG</fullName>
    </submittedName>
</protein>